<organism evidence="1 2">
    <name type="scientific">Datura stramonium</name>
    <name type="common">Jimsonweed</name>
    <name type="synonym">Common thornapple</name>
    <dbReference type="NCBI Taxonomy" id="4076"/>
    <lineage>
        <taxon>Eukaryota</taxon>
        <taxon>Viridiplantae</taxon>
        <taxon>Streptophyta</taxon>
        <taxon>Embryophyta</taxon>
        <taxon>Tracheophyta</taxon>
        <taxon>Spermatophyta</taxon>
        <taxon>Magnoliopsida</taxon>
        <taxon>eudicotyledons</taxon>
        <taxon>Gunneridae</taxon>
        <taxon>Pentapetalae</taxon>
        <taxon>asterids</taxon>
        <taxon>lamiids</taxon>
        <taxon>Solanales</taxon>
        <taxon>Solanaceae</taxon>
        <taxon>Solanoideae</taxon>
        <taxon>Datureae</taxon>
        <taxon>Datura</taxon>
    </lineage>
</organism>
<evidence type="ECO:0000313" key="2">
    <source>
        <dbReference type="Proteomes" id="UP000823775"/>
    </source>
</evidence>
<dbReference type="EMBL" id="JACEIK010006734">
    <property type="protein sequence ID" value="MCE2056213.1"/>
    <property type="molecule type" value="Genomic_DNA"/>
</dbReference>
<proteinExistence type="predicted"/>
<sequence>MLSEKKRQMIWTVVALADYGAYMEGWDNEELDELLVLAVVVGGGRSTKKHATTQSVSPYPHSEQVEMPIDEVDEGSLLAACMVVFCLMITGREIDCNPFRPIGYWVGATGGRQHEAKQRAELQVTC</sequence>
<accession>A0ABS8W3S6</accession>
<reference evidence="1 2" key="1">
    <citation type="journal article" date="2021" name="BMC Genomics">
        <title>Datura genome reveals duplications of psychoactive alkaloid biosynthetic genes and high mutation rate following tissue culture.</title>
        <authorList>
            <person name="Rajewski A."/>
            <person name="Carter-House D."/>
            <person name="Stajich J."/>
            <person name="Litt A."/>
        </authorList>
    </citation>
    <scope>NUCLEOTIDE SEQUENCE [LARGE SCALE GENOMIC DNA]</scope>
    <source>
        <strain evidence="1">AR-01</strain>
    </source>
</reference>
<name>A0ABS8W3S6_DATST</name>
<keyword evidence="2" id="KW-1185">Reference proteome</keyword>
<evidence type="ECO:0000313" key="1">
    <source>
        <dbReference type="EMBL" id="MCE2056213.1"/>
    </source>
</evidence>
<protein>
    <submittedName>
        <fullName evidence="1">Uncharacterized protein</fullName>
    </submittedName>
</protein>
<dbReference type="Proteomes" id="UP000823775">
    <property type="component" value="Unassembled WGS sequence"/>
</dbReference>
<gene>
    <name evidence="1" type="ORF">HAX54_044269</name>
</gene>
<comment type="caution">
    <text evidence="1">The sequence shown here is derived from an EMBL/GenBank/DDBJ whole genome shotgun (WGS) entry which is preliminary data.</text>
</comment>